<dbReference type="OrthoDB" id="3620552at2"/>
<sequence length="257" mass="26790">MFWVLLLLLAWAAAGTACTRLCLAAVHAAAVDADAGRTHDLTLYEAAFLSGGPRRVADLTLVSMARQRRLLLAHTGWATVVDPRGRDDVERSVIGAIGPEGQSRIAPVRATAAATDAVRGIADRLVSAGLAVPDGARAGVAGGVRQVRLAAVAVVALGTVALLMPAQSDMPRHLVALWFGLPLALTLSCLAVARVEVHPYSRWASPAGQRVLAALAPRPGGDGRTDLTSVAVHGIRAVGDPDLRAAFAHGEQPNWRQ</sequence>
<keyword evidence="2" id="KW-0732">Signal</keyword>
<name>A0A0L8KXB4_9ACTN</name>
<dbReference type="RefSeq" id="WP_053192956.1">
    <property type="nucleotide sequence ID" value="NZ_KQ948988.1"/>
</dbReference>
<organism evidence="3 4">
    <name type="scientific">Streptomyces resistomycificus</name>
    <dbReference type="NCBI Taxonomy" id="67356"/>
    <lineage>
        <taxon>Bacteria</taxon>
        <taxon>Bacillati</taxon>
        <taxon>Actinomycetota</taxon>
        <taxon>Actinomycetes</taxon>
        <taxon>Kitasatosporales</taxon>
        <taxon>Streptomycetaceae</taxon>
        <taxon>Streptomyces</taxon>
        <taxon>Streptomyces aurantiacus group</taxon>
    </lineage>
</organism>
<gene>
    <name evidence="3" type="ORF">ADK37_34165</name>
</gene>
<dbReference type="NCBIfam" id="TIGR04222">
    <property type="entry name" value="near_uncomplex"/>
    <property type="match status" value="1"/>
</dbReference>
<evidence type="ECO:0000313" key="3">
    <source>
        <dbReference type="EMBL" id="KOG30588.1"/>
    </source>
</evidence>
<accession>A0A0L8KXB4</accession>
<dbReference type="eggNOG" id="ENOG5033X13">
    <property type="taxonomic scope" value="Bacteria"/>
</dbReference>
<feature type="transmembrane region" description="Helical" evidence="1">
    <location>
        <begin position="173"/>
        <end position="193"/>
    </location>
</feature>
<dbReference type="Proteomes" id="UP000037251">
    <property type="component" value="Unassembled WGS sequence"/>
</dbReference>
<keyword evidence="1" id="KW-1133">Transmembrane helix</keyword>
<feature type="chain" id="PRO_5044366965" evidence="2">
    <location>
        <begin position="25"/>
        <end position="257"/>
    </location>
</feature>
<protein>
    <submittedName>
        <fullName evidence="3">Membrane protein</fullName>
    </submittedName>
</protein>
<comment type="caution">
    <text evidence="3">The sequence shown here is derived from an EMBL/GenBank/DDBJ whole genome shotgun (WGS) entry which is preliminary data.</text>
</comment>
<evidence type="ECO:0000313" key="4">
    <source>
        <dbReference type="Proteomes" id="UP000037251"/>
    </source>
</evidence>
<feature type="transmembrane region" description="Helical" evidence="1">
    <location>
        <begin position="147"/>
        <end position="166"/>
    </location>
</feature>
<dbReference type="EMBL" id="LGUS01000210">
    <property type="protein sequence ID" value="KOG30588.1"/>
    <property type="molecule type" value="Genomic_DNA"/>
</dbReference>
<reference evidence="4" key="1">
    <citation type="submission" date="2015-07" db="EMBL/GenBank/DDBJ databases">
        <authorList>
            <person name="Ju K.-S."/>
            <person name="Doroghazi J.R."/>
            <person name="Metcalf W.W."/>
        </authorList>
    </citation>
    <scope>NUCLEOTIDE SEQUENCE [LARGE SCALE GENOMIC DNA]</scope>
    <source>
        <strain evidence="4">NRRL 2290</strain>
    </source>
</reference>
<dbReference type="PATRIC" id="fig|67356.5.peg.7308"/>
<keyword evidence="1" id="KW-0472">Membrane</keyword>
<keyword evidence="4" id="KW-1185">Reference proteome</keyword>
<proteinExistence type="predicted"/>
<keyword evidence="1" id="KW-0812">Transmembrane</keyword>
<dbReference type="AlphaFoldDB" id="A0A0L8KXB4"/>
<evidence type="ECO:0000256" key="2">
    <source>
        <dbReference type="SAM" id="SignalP"/>
    </source>
</evidence>
<dbReference type="InterPro" id="IPR026467">
    <property type="entry name" value="Ser/Gly_Cys_C_dom"/>
</dbReference>
<evidence type="ECO:0000256" key="1">
    <source>
        <dbReference type="SAM" id="Phobius"/>
    </source>
</evidence>
<dbReference type="STRING" id="67356.AQJ84_00605"/>
<feature type="signal peptide" evidence="2">
    <location>
        <begin position="1"/>
        <end position="24"/>
    </location>
</feature>